<keyword evidence="2" id="KW-1185">Reference proteome</keyword>
<dbReference type="EMBL" id="CP099968">
    <property type="protein sequence ID" value="UWL61748.1"/>
    <property type="molecule type" value="Genomic_DNA"/>
</dbReference>
<accession>A0ABY5UEJ2</accession>
<evidence type="ECO:0000313" key="1">
    <source>
        <dbReference type="EMBL" id="UWL61748.1"/>
    </source>
</evidence>
<reference evidence="1" key="1">
    <citation type="submission" date="2022-06" db="EMBL/GenBank/DDBJ databases">
        <title>Complete Genome Sequence of Deoxynivalenol-bioadsorption Ochrobactrum pseudintermedium ASAG-D25.</title>
        <authorList>
            <person name="Wang N."/>
        </authorList>
    </citation>
    <scope>NUCLEOTIDE SEQUENCE</scope>
    <source>
        <strain evidence="1">ASAG-D25</strain>
    </source>
</reference>
<gene>
    <name evidence="1" type="ORF">NIK97_17860</name>
</gene>
<dbReference type="Proteomes" id="UP001058739">
    <property type="component" value="Chromosome 02"/>
</dbReference>
<protein>
    <submittedName>
        <fullName evidence="1">Uncharacterized protein</fullName>
    </submittedName>
</protein>
<dbReference type="RefSeq" id="WP_119039416.1">
    <property type="nucleotide sequence ID" value="NZ_CP099968.1"/>
</dbReference>
<organism evidence="1 2">
    <name type="scientific">Brucella pseudintermedia</name>
    <dbReference type="NCBI Taxonomy" id="370111"/>
    <lineage>
        <taxon>Bacteria</taxon>
        <taxon>Pseudomonadati</taxon>
        <taxon>Pseudomonadota</taxon>
        <taxon>Alphaproteobacteria</taxon>
        <taxon>Hyphomicrobiales</taxon>
        <taxon>Brucellaceae</taxon>
        <taxon>Brucella/Ochrobactrum group</taxon>
        <taxon>Brucella</taxon>
    </lineage>
</organism>
<evidence type="ECO:0000313" key="2">
    <source>
        <dbReference type="Proteomes" id="UP001058739"/>
    </source>
</evidence>
<sequence>MKLSDIFRRQPPENRLLIDAIAEFNRNYPKSTVWDGAVITTVIKEVTTGIKTDSSFATDLIVKGGWPVADAAAMLISEFAATALQSGHLHIYRGKLNDQGHAYMRLFKYCVAVLMKHGRLSEGEAVERIREIEDEVQAVG</sequence>
<name>A0ABY5UEJ2_9HYPH</name>
<proteinExistence type="predicted"/>